<gene>
    <name evidence="2" type="ORF">NSU_3403</name>
</gene>
<evidence type="ECO:0000313" key="3">
    <source>
        <dbReference type="Proteomes" id="UP000004030"/>
    </source>
</evidence>
<dbReference type="Gene3D" id="3.50.50.60">
    <property type="entry name" value="FAD/NAD(P)-binding domain"/>
    <property type="match status" value="2"/>
</dbReference>
<feature type="domain" description="FAD/NAD(P)-binding" evidence="1">
    <location>
        <begin position="143"/>
        <end position="346"/>
    </location>
</feature>
<accession>G6EGD2</accession>
<dbReference type="GO" id="GO:0004497">
    <property type="term" value="F:monooxygenase activity"/>
    <property type="evidence" value="ECO:0007669"/>
    <property type="project" value="UniProtKB-KW"/>
</dbReference>
<dbReference type="PANTHER" id="PTHR42877">
    <property type="entry name" value="L-ORNITHINE N(5)-MONOOXYGENASE-RELATED"/>
    <property type="match status" value="1"/>
</dbReference>
<evidence type="ECO:0000259" key="1">
    <source>
        <dbReference type="Pfam" id="PF07992"/>
    </source>
</evidence>
<dbReference type="OrthoDB" id="312624at2"/>
<dbReference type="PRINTS" id="PR00411">
    <property type="entry name" value="PNDRDTASEI"/>
</dbReference>
<keyword evidence="2" id="KW-0503">Monooxygenase</keyword>
<name>G6EGD2_9SPHN</name>
<dbReference type="eggNOG" id="COG2072">
    <property type="taxonomic scope" value="Bacteria"/>
</dbReference>
<protein>
    <submittedName>
        <fullName evidence="2">Flavin-containing monooxygenase-like protein</fullName>
    </submittedName>
</protein>
<dbReference type="Pfam" id="PF07992">
    <property type="entry name" value="Pyr_redox_2"/>
    <property type="match status" value="1"/>
</dbReference>
<dbReference type="Proteomes" id="UP000004030">
    <property type="component" value="Unassembled WGS sequence"/>
</dbReference>
<reference evidence="2 3" key="1">
    <citation type="journal article" date="2012" name="J. Bacteriol.">
        <title>Genome sequence of benzo(a)pyrene-degrading bacterium Novosphingobium pentaromativorans US6-1.</title>
        <authorList>
            <person name="Luo Y.R."/>
            <person name="Kang S.G."/>
            <person name="Kim S.J."/>
            <person name="Kim M.R."/>
            <person name="Li N."/>
            <person name="Lee J.H."/>
            <person name="Kwon K.K."/>
        </authorList>
    </citation>
    <scope>NUCLEOTIDE SEQUENCE [LARGE SCALE GENOMIC DNA]</scope>
    <source>
        <strain evidence="2 3">US6-1</strain>
    </source>
</reference>
<dbReference type="SUPFAM" id="SSF51905">
    <property type="entry name" value="FAD/NAD(P)-binding domain"/>
    <property type="match status" value="3"/>
</dbReference>
<dbReference type="InterPro" id="IPR051209">
    <property type="entry name" value="FAD-bind_Monooxygenase_sf"/>
</dbReference>
<dbReference type="InterPro" id="IPR023753">
    <property type="entry name" value="FAD/NAD-binding_dom"/>
</dbReference>
<dbReference type="AlphaFoldDB" id="G6EGD2"/>
<keyword evidence="2" id="KW-0560">Oxidoreductase</keyword>
<dbReference type="PATRIC" id="fig|1088721.3.peg.3358"/>
<dbReference type="InterPro" id="IPR036188">
    <property type="entry name" value="FAD/NAD-bd_sf"/>
</dbReference>
<sequence>MHETPVRPELIEATDAQIEDAVQYAELMALRGLLYLLTGDEAFARTKLEQVRHGAFKMPTVVDEADVALLRNGAAEFLKSYRDSGAGEVIPVLDRLADSVRLTAGLTLSDDDVELYMEELGLPETERRMEWQAPPPADTLQGFKVLVIGAGMGGLTAARELKRAGIPYEMVEKNAGVGGTWHENRYPGARVDTPSRGYTNTFGVAFAPSYAFCPWPENQRYFDWVADSYDLRENIQFNTEIRTLTWDQQSARWIAIAHGPDGEKMIEANAVITAVGFLNRPNVPEIPGIEQFDGECFHTARWPDELDLKGKRFAVVGTGCTGYQVIPELALEAEHVTVFQRTAQWLTPTKGYLEPSPPQVNWLDRNLPFYSNFLRCRSSLPAFSLGDLTEIDPDFDDPHACNPKNKEMRDACIDYLVQRLGDADLVRKMTPPHPVRSARPVTCDADYNVLDAILADNTTLVDCGIRRINKNGVEANDGTQHDVDVIVFATGFRAHDYLYPMTVTGRDGKTLDEVWADKGPRAYCGSMVPDFPNLWMVYGPNTNGALGPATFHELVTRYALMCMQRLILDERQEVSVREAPYIQYNEYVDSRNATKVWSDPRAQNYYWSSHGRSVTQNPFSPTEMFRFVRSPRFEDLDIR</sequence>
<comment type="caution">
    <text evidence="2">The sequence shown here is derived from an EMBL/GenBank/DDBJ whole genome shotgun (WGS) entry which is preliminary data.</text>
</comment>
<organism evidence="2 3">
    <name type="scientific">Novosphingobium pentaromativorans US6-1</name>
    <dbReference type="NCBI Taxonomy" id="1088721"/>
    <lineage>
        <taxon>Bacteria</taxon>
        <taxon>Pseudomonadati</taxon>
        <taxon>Pseudomonadota</taxon>
        <taxon>Alphaproteobacteria</taxon>
        <taxon>Sphingomonadales</taxon>
        <taxon>Sphingomonadaceae</taxon>
        <taxon>Novosphingobium</taxon>
    </lineage>
</organism>
<evidence type="ECO:0000313" key="2">
    <source>
        <dbReference type="EMBL" id="EHJ59821.1"/>
    </source>
</evidence>
<dbReference type="RefSeq" id="WP_007014311.1">
    <property type="nucleotide sequence ID" value="NZ_AGFM01000054.1"/>
</dbReference>
<keyword evidence="3" id="KW-1185">Reference proteome</keyword>
<dbReference type="PANTHER" id="PTHR42877:SF4">
    <property type="entry name" value="FAD_NAD(P)-BINDING DOMAIN-CONTAINING PROTEIN-RELATED"/>
    <property type="match status" value="1"/>
</dbReference>
<dbReference type="KEGG" id="npn:JI59_21965"/>
<proteinExistence type="predicted"/>
<dbReference type="EMBL" id="AGFM01000054">
    <property type="protein sequence ID" value="EHJ59821.1"/>
    <property type="molecule type" value="Genomic_DNA"/>
</dbReference>